<proteinExistence type="predicted"/>
<keyword evidence="2" id="KW-1185">Reference proteome</keyword>
<dbReference type="InterPro" id="IPR012337">
    <property type="entry name" value="RNaseH-like_sf"/>
</dbReference>
<reference evidence="1" key="1">
    <citation type="submission" date="2018-05" db="EMBL/GenBank/DDBJ databases">
        <title>Draft genome of Mucuna pruriens seed.</title>
        <authorList>
            <person name="Nnadi N.E."/>
            <person name="Vos R."/>
            <person name="Hasami M.H."/>
            <person name="Devisetty U.K."/>
            <person name="Aguiy J.C."/>
        </authorList>
    </citation>
    <scope>NUCLEOTIDE SEQUENCE [LARGE SCALE GENOMIC DNA]</scope>
    <source>
        <strain evidence="1">JCA_2017</strain>
    </source>
</reference>
<evidence type="ECO:0008006" key="3">
    <source>
        <dbReference type="Google" id="ProtNLM"/>
    </source>
</evidence>
<comment type="caution">
    <text evidence="1">The sequence shown here is derived from an EMBL/GenBank/DDBJ whole genome shotgun (WGS) entry which is preliminary data.</text>
</comment>
<dbReference type="OrthoDB" id="1433117at2759"/>
<dbReference type="GO" id="GO:0003676">
    <property type="term" value="F:nucleic acid binding"/>
    <property type="evidence" value="ECO:0007669"/>
    <property type="project" value="InterPro"/>
</dbReference>
<dbReference type="Gene3D" id="3.30.420.10">
    <property type="entry name" value="Ribonuclease H-like superfamily/Ribonuclease H"/>
    <property type="match status" value="1"/>
</dbReference>
<name>A0A371H9Q8_MUCPR</name>
<feature type="non-terminal residue" evidence="1">
    <location>
        <position position="1"/>
    </location>
</feature>
<protein>
    <recommendedName>
        <fullName evidence="3">Integrase catalytic domain-containing protein</fullName>
    </recommendedName>
</protein>
<gene>
    <name evidence="1" type="ORF">CR513_17518</name>
</gene>
<dbReference type="EMBL" id="QJKJ01003229">
    <property type="protein sequence ID" value="RDX99443.1"/>
    <property type="molecule type" value="Genomic_DNA"/>
</dbReference>
<organism evidence="1 2">
    <name type="scientific">Mucuna pruriens</name>
    <name type="common">Velvet bean</name>
    <name type="synonym">Dolichos pruriens</name>
    <dbReference type="NCBI Taxonomy" id="157652"/>
    <lineage>
        <taxon>Eukaryota</taxon>
        <taxon>Viridiplantae</taxon>
        <taxon>Streptophyta</taxon>
        <taxon>Embryophyta</taxon>
        <taxon>Tracheophyta</taxon>
        <taxon>Spermatophyta</taxon>
        <taxon>Magnoliopsida</taxon>
        <taxon>eudicotyledons</taxon>
        <taxon>Gunneridae</taxon>
        <taxon>Pentapetalae</taxon>
        <taxon>rosids</taxon>
        <taxon>fabids</taxon>
        <taxon>Fabales</taxon>
        <taxon>Fabaceae</taxon>
        <taxon>Papilionoideae</taxon>
        <taxon>50 kb inversion clade</taxon>
        <taxon>NPAAA clade</taxon>
        <taxon>indigoferoid/millettioid clade</taxon>
        <taxon>Phaseoleae</taxon>
        <taxon>Mucuna</taxon>
    </lineage>
</organism>
<dbReference type="Proteomes" id="UP000257109">
    <property type="component" value="Unassembled WGS sequence"/>
</dbReference>
<dbReference type="SUPFAM" id="SSF53098">
    <property type="entry name" value="Ribonuclease H-like"/>
    <property type="match status" value="1"/>
</dbReference>
<accession>A0A371H9Q8</accession>
<dbReference type="AlphaFoldDB" id="A0A371H9Q8"/>
<sequence>MLVDINYFTKWIEAEPLAMITTQKYGIPNSMVTNNGTQFVSKSLREFYEELQITYKVTSVEHPKHLVDTTPRFDPEILESLYNDAYHLEQLDDTIIPRTWNSMHLKYYFT</sequence>
<evidence type="ECO:0000313" key="1">
    <source>
        <dbReference type="EMBL" id="RDX99443.1"/>
    </source>
</evidence>
<evidence type="ECO:0000313" key="2">
    <source>
        <dbReference type="Proteomes" id="UP000257109"/>
    </source>
</evidence>
<dbReference type="InterPro" id="IPR036397">
    <property type="entry name" value="RNaseH_sf"/>
</dbReference>